<protein>
    <submittedName>
        <fullName evidence="3">Uncharacterized protein</fullName>
    </submittedName>
</protein>
<feature type="coiled-coil region" evidence="1">
    <location>
        <begin position="26"/>
        <end position="197"/>
    </location>
</feature>
<dbReference type="EMBL" id="LSYV01000003">
    <property type="protein sequence ID" value="KXZ55799.1"/>
    <property type="molecule type" value="Genomic_DNA"/>
</dbReference>
<evidence type="ECO:0000256" key="2">
    <source>
        <dbReference type="SAM" id="MobiDB-lite"/>
    </source>
</evidence>
<gene>
    <name evidence="3" type="ORF">GPECTOR_2g1349</name>
</gene>
<proteinExistence type="predicted"/>
<feature type="coiled-coil region" evidence="1">
    <location>
        <begin position="264"/>
        <end position="321"/>
    </location>
</feature>
<keyword evidence="1" id="KW-0175">Coiled coil</keyword>
<evidence type="ECO:0000313" key="4">
    <source>
        <dbReference type="Proteomes" id="UP000075714"/>
    </source>
</evidence>
<organism evidence="3 4">
    <name type="scientific">Gonium pectorale</name>
    <name type="common">Green alga</name>
    <dbReference type="NCBI Taxonomy" id="33097"/>
    <lineage>
        <taxon>Eukaryota</taxon>
        <taxon>Viridiplantae</taxon>
        <taxon>Chlorophyta</taxon>
        <taxon>core chlorophytes</taxon>
        <taxon>Chlorophyceae</taxon>
        <taxon>CS clade</taxon>
        <taxon>Chlamydomonadales</taxon>
        <taxon>Volvocaceae</taxon>
        <taxon>Gonium</taxon>
    </lineage>
</organism>
<evidence type="ECO:0000256" key="1">
    <source>
        <dbReference type="SAM" id="Coils"/>
    </source>
</evidence>
<dbReference type="OrthoDB" id="548052at2759"/>
<comment type="caution">
    <text evidence="3">The sequence shown here is derived from an EMBL/GenBank/DDBJ whole genome shotgun (WGS) entry which is preliminary data.</text>
</comment>
<evidence type="ECO:0000313" key="3">
    <source>
        <dbReference type="EMBL" id="KXZ55799.1"/>
    </source>
</evidence>
<feature type="region of interest" description="Disordered" evidence="2">
    <location>
        <begin position="239"/>
        <end position="264"/>
    </location>
</feature>
<keyword evidence="4" id="KW-1185">Reference proteome</keyword>
<dbReference type="Proteomes" id="UP000075714">
    <property type="component" value="Unassembled WGS sequence"/>
</dbReference>
<feature type="coiled-coil region" evidence="1">
    <location>
        <begin position="428"/>
        <end position="490"/>
    </location>
</feature>
<reference evidence="4" key="1">
    <citation type="journal article" date="2016" name="Nat. Commun.">
        <title>The Gonium pectorale genome demonstrates co-option of cell cycle regulation during the evolution of multicellularity.</title>
        <authorList>
            <person name="Hanschen E.R."/>
            <person name="Marriage T.N."/>
            <person name="Ferris P.J."/>
            <person name="Hamaji T."/>
            <person name="Toyoda A."/>
            <person name="Fujiyama A."/>
            <person name="Neme R."/>
            <person name="Noguchi H."/>
            <person name="Minakuchi Y."/>
            <person name="Suzuki M."/>
            <person name="Kawai-Toyooka H."/>
            <person name="Smith D.R."/>
            <person name="Sparks H."/>
            <person name="Anderson J."/>
            <person name="Bakaric R."/>
            <person name="Luria V."/>
            <person name="Karger A."/>
            <person name="Kirschner M.W."/>
            <person name="Durand P.M."/>
            <person name="Michod R.E."/>
            <person name="Nozaki H."/>
            <person name="Olson B.J."/>
        </authorList>
    </citation>
    <scope>NUCLEOTIDE SEQUENCE [LARGE SCALE GENOMIC DNA]</scope>
    <source>
        <strain evidence="4">NIES-2863</strain>
    </source>
</reference>
<dbReference type="AlphaFoldDB" id="A0A150H0Z6"/>
<dbReference type="STRING" id="33097.A0A150H0Z6"/>
<sequence length="514" mass="56065">MERQHASMRRTISEQQEALGDKSKFLEVLQSQLEEAKARLEAHAATGTVDAAVAREQVFQEERNRKALELLVGKDNRIKELEDQTAALQRANERLHVHLSEVQERLQASEAQVMGLLHQKEALAEAARAERQAADNSIAELEARLAIGDHGMTAELQLAREVAANAEDRLRDMQHMLLVAEERASKAEALVQDLKADQRLFRQTSDDHVDTALAMPEVADLEAKISELIVEAATAHTAAAASKSTDAAPRRPESGLRGASGRSVADLEAQNARLLADVEGLRRGQQLEAVHRSMVGSALEHERLQQELDSAHATAAKLNARISDLVLAEQVARAEVDAAKAKLGQLQDMHSAELSYLQQQLQRLADHMAATQPEVRAAREEGSLRIKTLEESVSRLGARGGDAVQALARSASEADAAVRRESRLRSELALVQQAAKRANIQVAELRDAKAASDLEAARLQQQLAESSRELDMAAERLAACERDVAAKEDAAARKAIEVRAAMEDTAGVQVERMS</sequence>
<name>A0A150H0Z6_GONPE</name>
<accession>A0A150H0Z6</accession>